<feature type="compositionally biased region" description="Basic and acidic residues" evidence="1">
    <location>
        <begin position="1"/>
        <end position="13"/>
    </location>
</feature>
<accession>A0A844ZYH5</accession>
<keyword evidence="3" id="KW-1185">Reference proteome</keyword>
<evidence type="ECO:0000256" key="1">
    <source>
        <dbReference type="SAM" id="MobiDB-lite"/>
    </source>
</evidence>
<proteinExistence type="predicted"/>
<dbReference type="RefSeq" id="WP_160731825.1">
    <property type="nucleotide sequence ID" value="NZ_BMJK01000001.1"/>
</dbReference>
<comment type="caution">
    <text evidence="2">The sequence shown here is derived from an EMBL/GenBank/DDBJ whole genome shotgun (WGS) entry which is preliminary data.</text>
</comment>
<dbReference type="Proteomes" id="UP000460626">
    <property type="component" value="Unassembled WGS sequence"/>
</dbReference>
<dbReference type="EMBL" id="WTYH01000001">
    <property type="protein sequence ID" value="MXO93203.1"/>
    <property type="molecule type" value="Genomic_DNA"/>
</dbReference>
<reference evidence="2 3" key="1">
    <citation type="submission" date="2019-12" db="EMBL/GenBank/DDBJ databases">
        <title>Genomic-based taxomic classification of the family Erythrobacteraceae.</title>
        <authorList>
            <person name="Xu L."/>
        </authorList>
    </citation>
    <scope>NUCLEOTIDE SEQUENCE [LARGE SCALE GENOMIC DNA]</scope>
    <source>
        <strain evidence="2 3">RC4-10-4</strain>
    </source>
</reference>
<evidence type="ECO:0000313" key="3">
    <source>
        <dbReference type="Proteomes" id="UP000460626"/>
    </source>
</evidence>
<evidence type="ECO:0000313" key="2">
    <source>
        <dbReference type="EMBL" id="MXO93203.1"/>
    </source>
</evidence>
<sequence length="54" mass="6328">MEFEITDRPRDMQRPLSGETRQLDEIGRYAFGGYRHLPARSDSEIQRDFGQQLG</sequence>
<feature type="region of interest" description="Disordered" evidence="1">
    <location>
        <begin position="1"/>
        <end position="23"/>
    </location>
</feature>
<dbReference type="AlphaFoldDB" id="A0A844ZYH5"/>
<name>A0A844ZYH5_9SPHN</name>
<gene>
    <name evidence="2" type="ORF">GRI62_06225</name>
</gene>
<protein>
    <submittedName>
        <fullName evidence="2">Uncharacterized protein</fullName>
    </submittedName>
</protein>
<organism evidence="2 3">
    <name type="scientific">Aurantiacibacter arachoides</name>
    <dbReference type="NCBI Taxonomy" id="1850444"/>
    <lineage>
        <taxon>Bacteria</taxon>
        <taxon>Pseudomonadati</taxon>
        <taxon>Pseudomonadota</taxon>
        <taxon>Alphaproteobacteria</taxon>
        <taxon>Sphingomonadales</taxon>
        <taxon>Erythrobacteraceae</taxon>
        <taxon>Aurantiacibacter</taxon>
    </lineage>
</organism>